<name>A0A0B6YZZ4_9EUPU</name>
<feature type="non-terminal residue" evidence="2">
    <location>
        <position position="1"/>
    </location>
</feature>
<gene>
    <name evidence="2" type="primary">ORF41772</name>
</gene>
<evidence type="ECO:0000313" key="2">
    <source>
        <dbReference type="EMBL" id="CEK61261.1"/>
    </source>
</evidence>
<organism evidence="2">
    <name type="scientific">Arion vulgaris</name>
    <dbReference type="NCBI Taxonomy" id="1028688"/>
    <lineage>
        <taxon>Eukaryota</taxon>
        <taxon>Metazoa</taxon>
        <taxon>Spiralia</taxon>
        <taxon>Lophotrochozoa</taxon>
        <taxon>Mollusca</taxon>
        <taxon>Gastropoda</taxon>
        <taxon>Heterobranchia</taxon>
        <taxon>Euthyneura</taxon>
        <taxon>Panpulmonata</taxon>
        <taxon>Eupulmonata</taxon>
        <taxon>Stylommatophora</taxon>
        <taxon>Helicina</taxon>
        <taxon>Arionoidea</taxon>
        <taxon>Arionidae</taxon>
        <taxon>Arion</taxon>
    </lineage>
</organism>
<sequence length="324" mass="35008">EFLALLLDTLHEQLNIATSACKHTMSSPLPVTSSSCTVPPLEKHDPVVTATTPKSKTLSLVNREHVEVICDHDSADLNNKDSSTSVISPVFMTVTEAPKCRKSIKLLSFAQSVSDREVEQNFTYPNEDSPTSESSGLDTVVSSPSSHGELTCQKSPEHGEEDEVISSSFPHLTRYTSRSNLDDVTSSDSGVVVKPSLKRVSSGSSMSVCGPVIHSEDSNHSSVSAHSTDSEQSSAFKRLKIDTAELNRNSNNIVKDCVTSSSDCKKNTRSRKNILADNSVLRQSGDIMVTSNVNIPSSHIDLNVIDNMVSSCQEALCVNIQSPR</sequence>
<dbReference type="EMBL" id="HACG01014396">
    <property type="protein sequence ID" value="CEK61261.1"/>
    <property type="molecule type" value="Transcribed_RNA"/>
</dbReference>
<dbReference type="AlphaFoldDB" id="A0A0B6YZZ4"/>
<feature type="compositionally biased region" description="Polar residues" evidence="1">
    <location>
        <begin position="122"/>
        <end position="154"/>
    </location>
</feature>
<reference evidence="2" key="1">
    <citation type="submission" date="2014-12" db="EMBL/GenBank/DDBJ databases">
        <title>Insight into the proteome of Arion vulgaris.</title>
        <authorList>
            <person name="Aradska J."/>
            <person name="Bulat T."/>
            <person name="Smidak R."/>
            <person name="Sarate P."/>
            <person name="Gangsoo J."/>
            <person name="Sialana F."/>
            <person name="Bilban M."/>
            <person name="Lubec G."/>
        </authorList>
    </citation>
    <scope>NUCLEOTIDE SEQUENCE</scope>
    <source>
        <tissue evidence="2">Skin</tissue>
    </source>
</reference>
<feature type="compositionally biased region" description="Polar residues" evidence="1">
    <location>
        <begin position="220"/>
        <end position="233"/>
    </location>
</feature>
<feature type="region of interest" description="Disordered" evidence="1">
    <location>
        <begin position="201"/>
        <end position="233"/>
    </location>
</feature>
<proteinExistence type="predicted"/>
<protein>
    <submittedName>
        <fullName evidence="2">Uncharacterized protein</fullName>
    </submittedName>
</protein>
<feature type="non-terminal residue" evidence="2">
    <location>
        <position position="324"/>
    </location>
</feature>
<accession>A0A0B6YZZ4</accession>
<evidence type="ECO:0000256" key="1">
    <source>
        <dbReference type="SAM" id="MobiDB-lite"/>
    </source>
</evidence>
<feature type="region of interest" description="Disordered" evidence="1">
    <location>
        <begin position="122"/>
        <end position="171"/>
    </location>
</feature>